<evidence type="ECO:0000313" key="1">
    <source>
        <dbReference type="EMBL" id="KAJ9664699.1"/>
    </source>
</evidence>
<gene>
    <name evidence="1" type="ORF">H2198_000045</name>
</gene>
<evidence type="ECO:0000313" key="2">
    <source>
        <dbReference type="Proteomes" id="UP001172386"/>
    </source>
</evidence>
<dbReference type="EMBL" id="JAPDRQ010000001">
    <property type="protein sequence ID" value="KAJ9664699.1"/>
    <property type="molecule type" value="Genomic_DNA"/>
</dbReference>
<proteinExistence type="predicted"/>
<comment type="caution">
    <text evidence="1">The sequence shown here is derived from an EMBL/GenBank/DDBJ whole genome shotgun (WGS) entry which is preliminary data.</text>
</comment>
<accession>A0ACC3AL95</accession>
<organism evidence="1 2">
    <name type="scientific">Neophaeococcomyces mojaviensis</name>
    <dbReference type="NCBI Taxonomy" id="3383035"/>
    <lineage>
        <taxon>Eukaryota</taxon>
        <taxon>Fungi</taxon>
        <taxon>Dikarya</taxon>
        <taxon>Ascomycota</taxon>
        <taxon>Pezizomycotina</taxon>
        <taxon>Eurotiomycetes</taxon>
        <taxon>Chaetothyriomycetidae</taxon>
        <taxon>Chaetothyriales</taxon>
        <taxon>Chaetothyriales incertae sedis</taxon>
        <taxon>Neophaeococcomyces</taxon>
    </lineage>
</organism>
<reference evidence="1" key="1">
    <citation type="submission" date="2022-10" db="EMBL/GenBank/DDBJ databases">
        <title>Culturing micro-colonial fungi from biological soil crusts in the Mojave desert and describing Neophaeococcomyces mojavensis, and introducing the new genera and species Taxawa tesnikishii.</title>
        <authorList>
            <person name="Kurbessoian T."/>
            <person name="Stajich J.E."/>
        </authorList>
    </citation>
    <scope>NUCLEOTIDE SEQUENCE</scope>
    <source>
        <strain evidence="1">JES_112</strain>
    </source>
</reference>
<sequence>MPLAHRLSSSLSSFRFSLTSHPINKSAGLEPGSLSICHSSNDSTPRANSPDDASHDEEKHPKITVVDSDDTALPTTTLSPITPWHASYHRHAASTTQETAYLNHTYRLRIARLILSFLLLSFAATITGLYADIVRHYHATHLPSAFHLNLWPTDLNLTPTLLTLATASIVTILSLIYILITALPAPVPRTKLSNGLFVGLTTLSLPLTIAALATSAALSPAAIFSTFINSAFTIATTKTGPSNTSGLSPAPHGAHAKSETIQSFTCQIVNTARAFNSDATTLQLPATSATSDLTPSGFTKLCTESRVGNGLIIALLVFEIMALGVVVVGLVVEKKIRNLRVQREVSSREGESMPESMVGDKVSV</sequence>
<name>A0ACC3AL95_9EURO</name>
<dbReference type="Proteomes" id="UP001172386">
    <property type="component" value="Unassembled WGS sequence"/>
</dbReference>
<protein>
    <submittedName>
        <fullName evidence="1">Uncharacterized protein</fullName>
    </submittedName>
</protein>
<keyword evidence="2" id="KW-1185">Reference proteome</keyword>